<comment type="caution">
    <text evidence="2">The sequence shown here is derived from an EMBL/GenBank/DDBJ whole genome shotgun (WGS) entry which is preliminary data.</text>
</comment>
<sequence length="291" mass="32214">MIGVSFTMQLCASRYKSSSRRGCDNRLENITVCDELIHSAQLLHMALTTDRINEILLMSEASSTYQNHTMSQLSESGGVQTNVTINGLPSSPGGSAHQPQLSEAQTSAEKFLMSNLTRKSIFDCTVTGDQRLNYYRLNYYQPLFNAAQRGNWKSAKSFIDRDPNALTARITAVSSRTVFHVAALSCQWGLVLKLLELIVSPESLAVQDVLGNTVLHYVAQGGSLHTAKALVKKNSDLLQIVNKRGDLPLFFSIFSDSKELMWYLTLKTRVESSSFPKMLRNLIGSGCHGKN</sequence>
<accession>A0ABQ8HMA0</accession>
<evidence type="ECO:0000313" key="2">
    <source>
        <dbReference type="EMBL" id="KAH7565473.1"/>
    </source>
</evidence>
<evidence type="ECO:0000256" key="1">
    <source>
        <dbReference type="SAM" id="MobiDB-lite"/>
    </source>
</evidence>
<dbReference type="InterPro" id="IPR036770">
    <property type="entry name" value="Ankyrin_rpt-contain_sf"/>
</dbReference>
<dbReference type="PANTHER" id="PTHR47303:SF1">
    <property type="entry name" value="NF-KAPPA-B INHIBITOR BETA"/>
    <property type="match status" value="1"/>
</dbReference>
<dbReference type="PANTHER" id="PTHR47303">
    <property type="match status" value="1"/>
</dbReference>
<organism evidence="2 3">
    <name type="scientific">Xanthoceras sorbifolium</name>
    <dbReference type="NCBI Taxonomy" id="99658"/>
    <lineage>
        <taxon>Eukaryota</taxon>
        <taxon>Viridiplantae</taxon>
        <taxon>Streptophyta</taxon>
        <taxon>Embryophyta</taxon>
        <taxon>Tracheophyta</taxon>
        <taxon>Spermatophyta</taxon>
        <taxon>Magnoliopsida</taxon>
        <taxon>eudicotyledons</taxon>
        <taxon>Gunneridae</taxon>
        <taxon>Pentapetalae</taxon>
        <taxon>rosids</taxon>
        <taxon>malvids</taxon>
        <taxon>Sapindales</taxon>
        <taxon>Sapindaceae</taxon>
        <taxon>Xanthoceroideae</taxon>
        <taxon>Xanthoceras</taxon>
    </lineage>
</organism>
<dbReference type="SMART" id="SM00248">
    <property type="entry name" value="ANK"/>
    <property type="match status" value="3"/>
</dbReference>
<dbReference type="InterPro" id="IPR002110">
    <property type="entry name" value="Ankyrin_rpt"/>
</dbReference>
<reference evidence="2 3" key="1">
    <citation type="submission" date="2021-02" db="EMBL/GenBank/DDBJ databases">
        <title>Plant Genome Project.</title>
        <authorList>
            <person name="Zhang R.-G."/>
        </authorList>
    </citation>
    <scope>NUCLEOTIDE SEQUENCE [LARGE SCALE GENOMIC DNA]</scope>
    <source>
        <tissue evidence="2">Leaves</tissue>
    </source>
</reference>
<dbReference type="Proteomes" id="UP000827721">
    <property type="component" value="Unassembled WGS sequence"/>
</dbReference>
<feature type="region of interest" description="Disordered" evidence="1">
    <location>
        <begin position="81"/>
        <end position="101"/>
    </location>
</feature>
<gene>
    <name evidence="2" type="ORF">JRO89_XS09G0214600</name>
</gene>
<protein>
    <submittedName>
        <fullName evidence="2">Uncharacterized protein</fullName>
    </submittedName>
</protein>
<proteinExistence type="predicted"/>
<dbReference type="EMBL" id="JAFEMO010000009">
    <property type="protein sequence ID" value="KAH7565473.1"/>
    <property type="molecule type" value="Genomic_DNA"/>
</dbReference>
<keyword evidence="3" id="KW-1185">Reference proteome</keyword>
<name>A0ABQ8HMA0_9ROSI</name>
<dbReference type="Gene3D" id="1.25.40.20">
    <property type="entry name" value="Ankyrin repeat-containing domain"/>
    <property type="match status" value="2"/>
</dbReference>
<evidence type="ECO:0000313" key="3">
    <source>
        <dbReference type="Proteomes" id="UP000827721"/>
    </source>
</evidence>
<dbReference type="SUPFAM" id="SSF48403">
    <property type="entry name" value="Ankyrin repeat"/>
    <property type="match status" value="1"/>
</dbReference>
<dbReference type="Pfam" id="PF12796">
    <property type="entry name" value="Ank_2"/>
    <property type="match status" value="1"/>
</dbReference>